<gene>
    <name evidence="3" type="ORF">GS18_0217730</name>
</gene>
<dbReference type="AlphaFoldDB" id="A0A084GKH2"/>
<evidence type="ECO:0000256" key="1">
    <source>
        <dbReference type="SAM" id="Coils"/>
    </source>
</evidence>
<proteinExistence type="predicted"/>
<dbReference type="EMBL" id="JNVC02000015">
    <property type="protein sequence ID" value="KEZ47834.1"/>
    <property type="molecule type" value="Genomic_DNA"/>
</dbReference>
<evidence type="ECO:0000313" key="4">
    <source>
        <dbReference type="Proteomes" id="UP000028549"/>
    </source>
</evidence>
<reference evidence="3 4" key="1">
    <citation type="journal article" date="2005" name="Int. J. Syst. Evol. Microbiol.">
        <title>Bacillus cibi sp. nov., isolated from jeotgal, a traditional Korean fermented seafood.</title>
        <authorList>
            <person name="Yoon J.H."/>
            <person name="Lee C.H."/>
            <person name="Oh T.K."/>
        </authorList>
    </citation>
    <scope>NUCLEOTIDE SEQUENCE [LARGE SCALE GENOMIC DNA]</scope>
    <source>
        <strain evidence="3 4">DSM 16189</strain>
    </source>
</reference>
<organism evidence="3 4">
    <name type="scientific">Metabacillus indicus</name>
    <name type="common">Bacillus indicus</name>
    <dbReference type="NCBI Taxonomy" id="246786"/>
    <lineage>
        <taxon>Bacteria</taxon>
        <taxon>Bacillati</taxon>
        <taxon>Bacillota</taxon>
        <taxon>Bacilli</taxon>
        <taxon>Bacillales</taxon>
        <taxon>Bacillaceae</taxon>
        <taxon>Metabacillus</taxon>
    </lineage>
</organism>
<name>A0A084GKH2_METID</name>
<keyword evidence="4" id="KW-1185">Reference proteome</keyword>
<feature type="chain" id="PRO_5001775919" evidence="2">
    <location>
        <begin position="26"/>
        <end position="180"/>
    </location>
</feature>
<keyword evidence="1" id="KW-0175">Coiled coil</keyword>
<comment type="caution">
    <text evidence="3">The sequence shown here is derived from an EMBL/GenBank/DDBJ whole genome shotgun (WGS) entry which is preliminary data.</text>
</comment>
<sequence>MGKRKWLFILSAVGLLLSAAPNVQAEKAESRHHEKGDWIAEREKWDQQLLELADKYSPETKKEWEAVLSERKQLIDRMRKQGLHKRHHHFKAQRQKEIAEMKEKVKNGEMTEAQMKEKINSFKAKREQFRVKRAQARKQWEAAVRSNDGAKIKELLGTRLQHMKEHNEKMKQVLDSRSAR</sequence>
<dbReference type="RefSeq" id="WP_029566642.1">
    <property type="nucleotide sequence ID" value="NZ_JNVC02000015.1"/>
</dbReference>
<feature type="signal peptide" evidence="2">
    <location>
        <begin position="1"/>
        <end position="25"/>
    </location>
</feature>
<evidence type="ECO:0000313" key="3">
    <source>
        <dbReference type="EMBL" id="KEZ47834.1"/>
    </source>
</evidence>
<keyword evidence="2" id="KW-0732">Signal</keyword>
<protein>
    <submittedName>
        <fullName evidence="3">Uncharacterized protein</fullName>
    </submittedName>
</protein>
<dbReference type="OrthoDB" id="2941987at2"/>
<feature type="coiled-coil region" evidence="1">
    <location>
        <begin position="98"/>
        <end position="139"/>
    </location>
</feature>
<dbReference type="Proteomes" id="UP000028549">
    <property type="component" value="Unassembled WGS sequence"/>
</dbReference>
<accession>A0A084GKH2</accession>
<evidence type="ECO:0000256" key="2">
    <source>
        <dbReference type="SAM" id="SignalP"/>
    </source>
</evidence>